<name>A0A0B6ZHF6_9EUPU</name>
<dbReference type="AlphaFoldDB" id="A0A0B6ZHF6"/>
<evidence type="ECO:0000313" key="1">
    <source>
        <dbReference type="EMBL" id="CEK68034.1"/>
    </source>
</evidence>
<organism evidence="1">
    <name type="scientific">Arion vulgaris</name>
    <dbReference type="NCBI Taxonomy" id="1028688"/>
    <lineage>
        <taxon>Eukaryota</taxon>
        <taxon>Metazoa</taxon>
        <taxon>Spiralia</taxon>
        <taxon>Lophotrochozoa</taxon>
        <taxon>Mollusca</taxon>
        <taxon>Gastropoda</taxon>
        <taxon>Heterobranchia</taxon>
        <taxon>Euthyneura</taxon>
        <taxon>Panpulmonata</taxon>
        <taxon>Eupulmonata</taxon>
        <taxon>Stylommatophora</taxon>
        <taxon>Helicina</taxon>
        <taxon>Arionoidea</taxon>
        <taxon>Arionidae</taxon>
        <taxon>Arion</taxon>
    </lineage>
</organism>
<proteinExistence type="predicted"/>
<gene>
    <name evidence="1" type="primary">ORF64836</name>
</gene>
<accession>A0A0B6ZHF6</accession>
<sequence>MKTKIQGKTKTEIQGKTKTKMIDGEWLYRIQQFRNSSLKLFQKRKTHTEDNNTGLQLGNS</sequence>
<dbReference type="EMBL" id="HACG01021169">
    <property type="protein sequence ID" value="CEK68034.1"/>
    <property type="molecule type" value="Transcribed_RNA"/>
</dbReference>
<reference evidence="1" key="1">
    <citation type="submission" date="2014-12" db="EMBL/GenBank/DDBJ databases">
        <title>Insight into the proteome of Arion vulgaris.</title>
        <authorList>
            <person name="Aradska J."/>
            <person name="Bulat T."/>
            <person name="Smidak R."/>
            <person name="Sarate P."/>
            <person name="Gangsoo J."/>
            <person name="Sialana F."/>
            <person name="Bilban M."/>
            <person name="Lubec G."/>
        </authorList>
    </citation>
    <scope>NUCLEOTIDE SEQUENCE</scope>
    <source>
        <tissue evidence="1">Skin</tissue>
    </source>
</reference>
<protein>
    <submittedName>
        <fullName evidence="1">Uncharacterized protein</fullName>
    </submittedName>
</protein>